<dbReference type="OrthoDB" id="118405at2"/>
<dbReference type="InterPro" id="IPR025889">
    <property type="entry name" value="GSP17M-like_dom"/>
</dbReference>
<dbReference type="EMBL" id="FUYN01000003">
    <property type="protein sequence ID" value="SKB51027.1"/>
    <property type="molecule type" value="Genomic_DNA"/>
</dbReference>
<dbReference type="RefSeq" id="WP_079589706.1">
    <property type="nucleotide sequence ID" value="NZ_FUYN01000003.1"/>
</dbReference>
<dbReference type="PANTHER" id="PTHR36109">
    <property type="entry name" value="MEMBRANE PROTEIN-RELATED"/>
    <property type="match status" value="1"/>
</dbReference>
<keyword evidence="3" id="KW-1185">Reference proteome</keyword>
<evidence type="ECO:0000259" key="1">
    <source>
        <dbReference type="Pfam" id="PF11181"/>
    </source>
</evidence>
<protein>
    <submittedName>
        <fullName evidence="2">Heat induced stress protein YflT</fullName>
    </submittedName>
</protein>
<dbReference type="Proteomes" id="UP000243406">
    <property type="component" value="Unassembled WGS sequence"/>
</dbReference>
<name>A0A1T5BV51_9FIRM</name>
<feature type="domain" description="General stress protein 17M-like" evidence="1">
    <location>
        <begin position="6"/>
        <end position="75"/>
    </location>
</feature>
<gene>
    <name evidence="2" type="ORF">SAMN02745120_1891</name>
</gene>
<dbReference type="PANTHER" id="PTHR36109:SF2">
    <property type="entry name" value="MEMBRANE PROTEIN"/>
    <property type="match status" value="1"/>
</dbReference>
<accession>A0A1T5BV51</accession>
<evidence type="ECO:0000313" key="3">
    <source>
        <dbReference type="Proteomes" id="UP000243406"/>
    </source>
</evidence>
<reference evidence="3" key="1">
    <citation type="submission" date="2017-02" db="EMBL/GenBank/DDBJ databases">
        <authorList>
            <person name="Varghese N."/>
            <person name="Submissions S."/>
        </authorList>
    </citation>
    <scope>NUCLEOTIDE SEQUENCE [LARGE SCALE GENOMIC DNA]</scope>
    <source>
        <strain evidence="3">ATCC 35199</strain>
    </source>
</reference>
<dbReference type="Pfam" id="PF11181">
    <property type="entry name" value="YflT"/>
    <property type="match status" value="1"/>
</dbReference>
<dbReference type="InterPro" id="IPR052948">
    <property type="entry name" value="Low_temp-induced_all0457"/>
</dbReference>
<dbReference type="AlphaFoldDB" id="A0A1T5BV51"/>
<proteinExistence type="predicted"/>
<evidence type="ECO:0000313" key="2">
    <source>
        <dbReference type="EMBL" id="SKB51027.1"/>
    </source>
</evidence>
<organism evidence="2 3">
    <name type="scientific">Acetoanaerobium noterae</name>
    <dbReference type="NCBI Taxonomy" id="745369"/>
    <lineage>
        <taxon>Bacteria</taxon>
        <taxon>Bacillati</taxon>
        <taxon>Bacillota</taxon>
        <taxon>Clostridia</taxon>
        <taxon>Peptostreptococcales</taxon>
        <taxon>Filifactoraceae</taxon>
        <taxon>Acetoanaerobium</taxon>
    </lineage>
</organism>
<sequence>MVNKKLIGVFKTETDAIKVIESLRANGYSDKEISVMAKHHDEIRNVENVTNTKIKTEDTARNTTTGAVTGGIIGGAGALLAEIGVLAIPGVGPFLAAGPIAATLGGIIAGGAVGGLAGALVDLGVDEAELDEFKGYLDQGYIIVAVDERDDYRRDLVYTHYRDNNSVIMDKYDYDNRVL</sequence>